<dbReference type="InterPro" id="IPR014774">
    <property type="entry name" value="KaiC-like_dom"/>
</dbReference>
<organism evidence="8 9">
    <name type="scientific">Methanothermobacter tenebrarum</name>
    <dbReference type="NCBI Taxonomy" id="680118"/>
    <lineage>
        <taxon>Archaea</taxon>
        <taxon>Methanobacteriati</taxon>
        <taxon>Methanobacteriota</taxon>
        <taxon>Methanomada group</taxon>
        <taxon>Methanobacteria</taxon>
        <taxon>Methanobacteriales</taxon>
        <taxon>Methanobacteriaceae</taxon>
        <taxon>Methanothermobacter</taxon>
    </lineage>
</organism>
<keyword evidence="2" id="KW-0597">Phosphoprotein</keyword>
<dbReference type="SUPFAM" id="SSF52540">
    <property type="entry name" value="P-loop containing nucleoside triphosphate hydrolases"/>
    <property type="match status" value="2"/>
</dbReference>
<gene>
    <name evidence="8" type="ORF">DPC56_01520</name>
</gene>
<keyword evidence="4" id="KW-0677">Repeat</keyword>
<reference evidence="8 9" key="1">
    <citation type="submission" date="2018-06" db="EMBL/GenBank/DDBJ databases">
        <title>Draft genome sequence of hyperthermophilic methanogen Methanothermobacter tenebrarum sp. MCM-B 1447.</title>
        <authorList>
            <person name="Pore S.D."/>
            <person name="Dagar S."/>
            <person name="Dhakephalkar P.K."/>
        </authorList>
    </citation>
    <scope>NUCLEOTIDE SEQUENCE [LARGE SCALE GENOMIC DNA]</scope>
    <source>
        <strain evidence="8 9">MCM B 1447</strain>
    </source>
</reference>
<accession>A0A328PA59</accession>
<dbReference type="GO" id="GO:0016787">
    <property type="term" value="F:hydrolase activity"/>
    <property type="evidence" value="ECO:0007669"/>
    <property type="project" value="UniProtKB-KW"/>
</dbReference>
<comment type="caution">
    <text evidence="8">The sequence shown here is derived from an EMBL/GenBank/DDBJ whole genome shotgun (WGS) entry which is preliminary data.</text>
</comment>
<evidence type="ECO:0000256" key="5">
    <source>
        <dbReference type="ARBA" id="ARBA00022777"/>
    </source>
</evidence>
<dbReference type="PANTHER" id="PTHR42926:SF1">
    <property type="entry name" value="CIRCADIAN CLOCK OSCILLATOR PROTEIN KAIC 1"/>
    <property type="match status" value="1"/>
</dbReference>
<feature type="domain" description="KaiC" evidence="7">
    <location>
        <begin position="9"/>
        <end position="248"/>
    </location>
</feature>
<evidence type="ECO:0000313" key="9">
    <source>
        <dbReference type="Proteomes" id="UP000249782"/>
    </source>
</evidence>
<keyword evidence="9" id="KW-1185">Reference proteome</keyword>
<evidence type="ECO:0000256" key="2">
    <source>
        <dbReference type="ARBA" id="ARBA00022553"/>
    </source>
</evidence>
<dbReference type="OrthoDB" id="27015at2157"/>
<dbReference type="NCBIfam" id="NF006799">
    <property type="entry name" value="PRK09302.1"/>
    <property type="match status" value="1"/>
</dbReference>
<dbReference type="EMBL" id="QLOE01000002">
    <property type="protein sequence ID" value="RAO79487.1"/>
    <property type="molecule type" value="Genomic_DNA"/>
</dbReference>
<sequence>MRESPRPVDKTPTGIWGVDIITRGGLPRGRNTLVFGGPGTGKTFFAMEFLVNGASVYDEPGVMVSFEESEDNIIENFRSDDLLRELIRENKIFIEDFSSTKDFESGDYSLEALFMRLDRLDDAIKRVGAKRIVLDKIDNLFSHFEKKAIIRSELLQLIEWLNSRGLTSVFTTGENPYGGAAHGLEEYVSDCVIHLKHRYKDHIGTRYMTIKKYRGSEHGLNEYPMLINSKGLSLFPITSLRLDYTVSRRIVSSGIPELDNILGGGFYQGSSVLISGTSGTGKTSFVAKFAYEACERGERCLLFANEEPADQIIRNMASVGIDLEKFSSHNLLIHSERPTTLGLEAHLTAMQDLVREFEPDHVIIDPISALTEAGFGVKDLFVRFTDFLKNRKITSILTYLTKGGSPLTTTEIHLSSLIDTWVILQQVEKGGYYANILRVLKSRGLKHSKKPVEFKLTSKGIKILGGE</sequence>
<keyword evidence="6" id="KW-0378">Hydrolase</keyword>
<dbReference type="InterPro" id="IPR030665">
    <property type="entry name" value="KaiC"/>
</dbReference>
<name>A0A328PA59_9EURY</name>
<evidence type="ECO:0000256" key="1">
    <source>
        <dbReference type="ARBA" id="ARBA00012513"/>
    </source>
</evidence>
<evidence type="ECO:0000256" key="3">
    <source>
        <dbReference type="ARBA" id="ARBA00022679"/>
    </source>
</evidence>
<dbReference type="AlphaFoldDB" id="A0A328PA59"/>
<dbReference type="InterPro" id="IPR051347">
    <property type="entry name" value="Circadian_clock_KaiC-rel"/>
</dbReference>
<dbReference type="GO" id="GO:0004674">
    <property type="term" value="F:protein serine/threonine kinase activity"/>
    <property type="evidence" value="ECO:0007669"/>
    <property type="project" value="UniProtKB-EC"/>
</dbReference>
<protein>
    <recommendedName>
        <fullName evidence="1">non-specific serine/threonine protein kinase</fullName>
        <ecNumber evidence="1">2.7.11.1</ecNumber>
    </recommendedName>
</protein>
<dbReference type="InterPro" id="IPR027417">
    <property type="entry name" value="P-loop_NTPase"/>
</dbReference>
<evidence type="ECO:0000256" key="6">
    <source>
        <dbReference type="ARBA" id="ARBA00022801"/>
    </source>
</evidence>
<dbReference type="InterPro" id="IPR003593">
    <property type="entry name" value="AAA+_ATPase"/>
</dbReference>
<dbReference type="PROSITE" id="PS51146">
    <property type="entry name" value="KAIC"/>
    <property type="match status" value="2"/>
</dbReference>
<dbReference type="RefSeq" id="WP_112093316.1">
    <property type="nucleotide sequence ID" value="NZ_QLOE01000002.1"/>
</dbReference>
<dbReference type="InterPro" id="IPR010624">
    <property type="entry name" value="KaiC_dom"/>
</dbReference>
<dbReference type="PANTHER" id="PTHR42926">
    <property type="match status" value="1"/>
</dbReference>
<dbReference type="Proteomes" id="UP000249782">
    <property type="component" value="Unassembled WGS sequence"/>
</dbReference>
<keyword evidence="3" id="KW-0808">Transferase</keyword>
<feature type="domain" description="KaiC" evidence="7">
    <location>
        <begin position="249"/>
        <end position="467"/>
    </location>
</feature>
<dbReference type="Pfam" id="PF06745">
    <property type="entry name" value="ATPase"/>
    <property type="match status" value="2"/>
</dbReference>
<evidence type="ECO:0000259" key="7">
    <source>
        <dbReference type="PROSITE" id="PS51146"/>
    </source>
</evidence>
<dbReference type="PIRSF" id="PIRSF039117">
    <property type="entry name" value="KaiC"/>
    <property type="match status" value="1"/>
</dbReference>
<dbReference type="EC" id="2.7.11.1" evidence="1"/>
<dbReference type="GO" id="GO:0005524">
    <property type="term" value="F:ATP binding"/>
    <property type="evidence" value="ECO:0007669"/>
    <property type="project" value="InterPro"/>
</dbReference>
<evidence type="ECO:0000313" key="8">
    <source>
        <dbReference type="EMBL" id="RAO79487.1"/>
    </source>
</evidence>
<dbReference type="Gene3D" id="3.40.50.300">
    <property type="entry name" value="P-loop containing nucleotide triphosphate hydrolases"/>
    <property type="match status" value="2"/>
</dbReference>
<proteinExistence type="predicted"/>
<keyword evidence="5" id="KW-0418">Kinase</keyword>
<dbReference type="SMART" id="SM00382">
    <property type="entry name" value="AAA"/>
    <property type="match status" value="2"/>
</dbReference>
<evidence type="ECO:0000256" key="4">
    <source>
        <dbReference type="ARBA" id="ARBA00022737"/>
    </source>
</evidence>